<keyword evidence="3" id="KW-1185">Reference proteome</keyword>
<dbReference type="RefSeq" id="WP_129229920.1">
    <property type="nucleotide sequence ID" value="NZ_QYBB01000080.1"/>
</dbReference>
<evidence type="ECO:0000256" key="1">
    <source>
        <dbReference type="SAM" id="Phobius"/>
    </source>
</evidence>
<sequence length="142" mass="14307">MTALNALGGCLADWTALPALSTMLGLPAISLLVLGWGVSSMSLKVVTVAMWGSLRLRRLPVLRAMVVQRARDGANLASTLNISALNLGNAVGAGIGAVAIAHGVPLAHVPILAGTLALVGLTMSGAAVRLKKTFADMAGTNA</sequence>
<evidence type="ECO:0000313" key="2">
    <source>
        <dbReference type="EMBL" id="RYC29005.1"/>
    </source>
</evidence>
<keyword evidence="1" id="KW-1133">Transmembrane helix</keyword>
<keyword evidence="1" id="KW-0812">Transmembrane</keyword>
<organism evidence="2 3">
    <name type="scientific">Lichenibacterium minor</name>
    <dbReference type="NCBI Taxonomy" id="2316528"/>
    <lineage>
        <taxon>Bacteria</taxon>
        <taxon>Pseudomonadati</taxon>
        <taxon>Pseudomonadota</taxon>
        <taxon>Alphaproteobacteria</taxon>
        <taxon>Hyphomicrobiales</taxon>
        <taxon>Lichenihabitantaceae</taxon>
        <taxon>Lichenibacterium</taxon>
    </lineage>
</organism>
<proteinExistence type="predicted"/>
<accession>A0A4Q2U2T3</accession>
<feature type="transmembrane region" description="Helical" evidence="1">
    <location>
        <begin position="107"/>
        <end position="128"/>
    </location>
</feature>
<dbReference type="OrthoDB" id="211174at2"/>
<dbReference type="AlphaFoldDB" id="A0A4Q2U2T3"/>
<reference evidence="2 3" key="2">
    <citation type="submission" date="2019-02" db="EMBL/GenBank/DDBJ databases">
        <title>'Lichenibacterium ramalinii' gen. nov. sp. nov., 'Lichenibacterium minor' gen. nov. sp. nov.</title>
        <authorList>
            <person name="Pankratov T."/>
        </authorList>
    </citation>
    <scope>NUCLEOTIDE SEQUENCE [LARGE SCALE GENOMIC DNA]</scope>
    <source>
        <strain evidence="2 3">RmlP026</strain>
    </source>
</reference>
<reference evidence="2 3" key="1">
    <citation type="submission" date="2018-12" db="EMBL/GenBank/DDBJ databases">
        <authorList>
            <person name="Grouzdev D.S."/>
            <person name="Krutkina M.S."/>
        </authorList>
    </citation>
    <scope>NUCLEOTIDE SEQUENCE [LARGE SCALE GENOMIC DNA]</scope>
    <source>
        <strain evidence="2 3">RmlP026</strain>
    </source>
</reference>
<comment type="caution">
    <text evidence="2">The sequence shown here is derived from an EMBL/GenBank/DDBJ whole genome shotgun (WGS) entry which is preliminary data.</text>
</comment>
<gene>
    <name evidence="2" type="ORF">D3273_26285</name>
</gene>
<dbReference type="EMBL" id="QYBB01000080">
    <property type="protein sequence ID" value="RYC29005.1"/>
    <property type="molecule type" value="Genomic_DNA"/>
</dbReference>
<keyword evidence="1" id="KW-0472">Membrane</keyword>
<dbReference type="Proteomes" id="UP000290759">
    <property type="component" value="Unassembled WGS sequence"/>
</dbReference>
<name>A0A4Q2U2T3_9HYPH</name>
<protein>
    <submittedName>
        <fullName evidence="2">MFS transporter</fullName>
    </submittedName>
</protein>
<feature type="transmembrane region" description="Helical" evidence="1">
    <location>
        <begin position="75"/>
        <end position="101"/>
    </location>
</feature>
<evidence type="ECO:0000313" key="3">
    <source>
        <dbReference type="Proteomes" id="UP000290759"/>
    </source>
</evidence>